<protein>
    <submittedName>
        <fullName evidence="4">Sugar transferase</fullName>
    </submittedName>
    <submittedName>
        <fullName evidence="5">Undecaprenyl-phosphate galactose phosphotransferase</fullName>
    </submittedName>
</protein>
<dbReference type="KEGG" id="sje:AAV35_002510"/>
<dbReference type="GO" id="GO:0016780">
    <property type="term" value="F:phosphotransferase activity, for other substituted phosphate groups"/>
    <property type="evidence" value="ECO:0007669"/>
    <property type="project" value="TreeGrafter"/>
</dbReference>
<feature type="transmembrane region" description="Helical" evidence="2">
    <location>
        <begin position="12"/>
        <end position="36"/>
    </location>
</feature>
<dbReference type="PATRIC" id="fig|1230341.6.peg.549"/>
<keyword evidence="2" id="KW-1133">Transmembrane helix</keyword>
<dbReference type="PANTHER" id="PTHR30576">
    <property type="entry name" value="COLANIC BIOSYNTHESIS UDP-GLUCOSE LIPID CARRIER TRANSFERASE"/>
    <property type="match status" value="1"/>
</dbReference>
<reference evidence="7" key="2">
    <citation type="submission" date="2015-06" db="EMBL/GenBank/DDBJ databases">
        <title>Salimicrobium jeotgali MJ3, isolated from Myulchi jeot, a traditional Korean fermented seafood.</title>
        <authorList>
            <person name="Kim K.H."/>
            <person name="Jeon C.O."/>
            <person name="Jin H.M."/>
        </authorList>
    </citation>
    <scope>NUCLEOTIDE SEQUENCE [LARGE SCALE GENOMIC DNA]</scope>
    <source>
        <strain evidence="7">MJ3</strain>
    </source>
</reference>
<evidence type="ECO:0000313" key="4">
    <source>
        <dbReference type="EMBL" id="AKG03771.1"/>
    </source>
</evidence>
<organism evidence="5 6">
    <name type="scientific">Salimicrobium jeotgali</name>
    <dbReference type="NCBI Taxonomy" id="1230341"/>
    <lineage>
        <taxon>Bacteria</taxon>
        <taxon>Bacillati</taxon>
        <taxon>Bacillota</taxon>
        <taxon>Bacilli</taxon>
        <taxon>Bacillales</taxon>
        <taxon>Bacillaceae</taxon>
        <taxon>Salimicrobium</taxon>
    </lineage>
</organism>
<feature type="domain" description="Bacterial sugar transferase" evidence="3">
    <location>
        <begin position="10"/>
        <end position="191"/>
    </location>
</feature>
<dbReference type="AlphaFoldDB" id="K2G7W5"/>
<keyword evidence="5" id="KW-0808">Transferase</keyword>
<dbReference type="PANTHER" id="PTHR30576:SF0">
    <property type="entry name" value="UNDECAPRENYL-PHOSPHATE N-ACETYLGALACTOSAMINYL 1-PHOSPHATE TRANSFERASE-RELATED"/>
    <property type="match status" value="1"/>
</dbReference>
<comment type="similarity">
    <text evidence="1">Belongs to the bacterial sugar transferase family.</text>
</comment>
<evidence type="ECO:0000259" key="3">
    <source>
        <dbReference type="Pfam" id="PF02397"/>
    </source>
</evidence>
<dbReference type="Pfam" id="PF02397">
    <property type="entry name" value="Bac_transf"/>
    <property type="match status" value="1"/>
</dbReference>
<dbReference type="Proteomes" id="UP000011746">
    <property type="component" value="Unassembled WGS sequence"/>
</dbReference>
<dbReference type="EMBL" id="AMPQ01000012">
    <property type="protein sequence ID" value="EKE31253.1"/>
    <property type="molecule type" value="Genomic_DNA"/>
</dbReference>
<dbReference type="eggNOG" id="COG2148">
    <property type="taxonomic scope" value="Bacteria"/>
</dbReference>
<reference evidence="5 6" key="1">
    <citation type="journal article" date="2012" name="J. Bacteriol.">
        <title>Draft Genome Sequence of Salimicrobium sp. Strain MJ3, Isolated from Myulchi-Jeot, Korean Fermented Seafood.</title>
        <authorList>
            <person name="Lee S.H."/>
            <person name="Jung J.Y."/>
            <person name="Jeon C.O."/>
        </authorList>
    </citation>
    <scope>NUCLEOTIDE SEQUENCE [LARGE SCALE GENOMIC DNA]</scope>
    <source>
        <strain evidence="5 6">MJ3</strain>
    </source>
</reference>
<dbReference type="RefSeq" id="WP_008590692.1">
    <property type="nucleotide sequence ID" value="NZ_AMPQ01000012.1"/>
</dbReference>
<gene>
    <name evidence="4" type="ORF">AAV35_002510</name>
    <name evidence="5" type="ORF">MJ3_09113</name>
</gene>
<accession>K2G7W5</accession>
<keyword evidence="2" id="KW-0472">Membrane</keyword>
<proteinExistence type="inferred from homology"/>
<keyword evidence="2" id="KW-0812">Transmembrane</keyword>
<sequence>MAAKINLLLKRAIDLFGSLLGAIVLSPFIGLVAIMIKLGSKGPVFFRQNRLGKNGKTFELLKFRTMVTNAENIGDGIFVREETDQRITKVGKLLRSTSLDELPQLLNVIKGEMSLVGPRPPVPYHPYKYENYSQEQIKRFLMKPGITGLAQIRVRNSAPWEKRITIDVEYIESFNVCLDIKILVITVLKLFRKDNIYLGS</sequence>
<dbReference type="EMBL" id="CP011361">
    <property type="protein sequence ID" value="AKG03771.1"/>
    <property type="molecule type" value="Genomic_DNA"/>
</dbReference>
<evidence type="ECO:0000313" key="5">
    <source>
        <dbReference type="EMBL" id="EKE31253.1"/>
    </source>
</evidence>
<dbReference type="Proteomes" id="UP000092654">
    <property type="component" value="Chromosome"/>
</dbReference>
<keyword evidence="6" id="KW-1185">Reference proteome</keyword>
<dbReference type="InterPro" id="IPR003362">
    <property type="entry name" value="Bact_transf"/>
</dbReference>
<evidence type="ECO:0000256" key="1">
    <source>
        <dbReference type="ARBA" id="ARBA00006464"/>
    </source>
</evidence>
<evidence type="ECO:0000313" key="7">
    <source>
        <dbReference type="Proteomes" id="UP000092654"/>
    </source>
</evidence>
<dbReference type="STRING" id="1230341.AAV35_002510"/>
<reference evidence="4" key="3">
    <citation type="submission" date="2016-11" db="EMBL/GenBank/DDBJ databases">
        <title>Salimicrobium jeotgali MJ3, isolated from Myulchi jeot, a traditional Korean fermented seafood.</title>
        <authorList>
            <person name="Kim K.H."/>
            <person name="Jeon C.O."/>
            <person name="Jin H.M."/>
        </authorList>
    </citation>
    <scope>NUCLEOTIDE SEQUENCE</scope>
    <source>
        <strain evidence="4">MJ3</strain>
    </source>
</reference>
<dbReference type="OrthoDB" id="9808602at2"/>
<evidence type="ECO:0000256" key="2">
    <source>
        <dbReference type="SAM" id="Phobius"/>
    </source>
</evidence>
<name>K2G7W5_9BACI</name>
<evidence type="ECO:0000313" key="6">
    <source>
        <dbReference type="Proteomes" id="UP000011746"/>
    </source>
</evidence>